<reference evidence="3" key="1">
    <citation type="journal article" date="2019" name="Int. J. Syst. Evol. Microbiol.">
        <title>The Global Catalogue of Microorganisms (GCM) 10K type strain sequencing project: providing services to taxonomists for standard genome sequencing and annotation.</title>
        <authorList>
            <consortium name="The Broad Institute Genomics Platform"/>
            <consortium name="The Broad Institute Genome Sequencing Center for Infectious Disease"/>
            <person name="Wu L."/>
            <person name="Ma J."/>
        </authorList>
    </citation>
    <scope>NUCLEOTIDE SEQUENCE [LARGE SCALE GENOMIC DNA]</scope>
    <source>
        <strain evidence="3">JCM 17459</strain>
    </source>
</reference>
<dbReference type="InterPro" id="IPR008391">
    <property type="entry name" value="AXE1_dom"/>
</dbReference>
<comment type="caution">
    <text evidence="2">The sequence shown here is derived from an EMBL/GenBank/DDBJ whole genome shotgun (WGS) entry which is preliminary data.</text>
</comment>
<evidence type="ECO:0000313" key="2">
    <source>
        <dbReference type="EMBL" id="GAA4288064.1"/>
    </source>
</evidence>
<organism evidence="2 3">
    <name type="scientific">Georgenia daeguensis</name>
    <dbReference type="NCBI Taxonomy" id="908355"/>
    <lineage>
        <taxon>Bacteria</taxon>
        <taxon>Bacillati</taxon>
        <taxon>Actinomycetota</taxon>
        <taxon>Actinomycetes</taxon>
        <taxon>Micrococcales</taxon>
        <taxon>Bogoriellaceae</taxon>
        <taxon>Georgenia</taxon>
    </lineage>
</organism>
<protein>
    <submittedName>
        <fullName evidence="2">Cephalosporin-C deacetylase</fullName>
    </submittedName>
</protein>
<dbReference type="InterPro" id="IPR029058">
    <property type="entry name" value="AB_hydrolase_fold"/>
</dbReference>
<dbReference type="PANTHER" id="PTHR40111">
    <property type="entry name" value="CEPHALOSPORIN-C DEACETYLASE"/>
    <property type="match status" value="1"/>
</dbReference>
<dbReference type="RefSeq" id="WP_345041504.1">
    <property type="nucleotide sequence ID" value="NZ_BAABBA010000011.1"/>
</dbReference>
<accession>A0ABP8EVP6</accession>
<dbReference type="Pfam" id="PF05448">
    <property type="entry name" value="AXE1"/>
    <property type="match status" value="1"/>
</dbReference>
<dbReference type="Gene3D" id="3.40.50.1820">
    <property type="entry name" value="alpha/beta hydrolase"/>
    <property type="match status" value="1"/>
</dbReference>
<name>A0ABP8EVP6_9MICO</name>
<proteinExistence type="predicted"/>
<gene>
    <name evidence="2" type="primary">axeA</name>
    <name evidence="2" type="ORF">GCM10022262_24240</name>
</gene>
<dbReference type="SUPFAM" id="SSF53474">
    <property type="entry name" value="alpha/beta-Hydrolases"/>
    <property type="match status" value="1"/>
</dbReference>
<dbReference type="InterPro" id="IPR039069">
    <property type="entry name" value="CE7"/>
</dbReference>
<evidence type="ECO:0000259" key="1">
    <source>
        <dbReference type="Pfam" id="PF05448"/>
    </source>
</evidence>
<dbReference type="PANTHER" id="PTHR40111:SF1">
    <property type="entry name" value="CEPHALOSPORIN-C DEACETYLASE"/>
    <property type="match status" value="1"/>
</dbReference>
<evidence type="ECO:0000313" key="3">
    <source>
        <dbReference type="Proteomes" id="UP001499841"/>
    </source>
</evidence>
<dbReference type="Proteomes" id="UP001499841">
    <property type="component" value="Unassembled WGS sequence"/>
</dbReference>
<dbReference type="EMBL" id="BAABBA010000011">
    <property type="protein sequence ID" value="GAA4288064.1"/>
    <property type="molecule type" value="Genomic_DNA"/>
</dbReference>
<feature type="domain" description="Acetyl xylan esterase" evidence="1">
    <location>
        <begin position="1"/>
        <end position="317"/>
    </location>
</feature>
<sequence length="326" mass="35035">MDLPPEELEAYLPARTEPADFDHFWRRSVEESRAAGTGATFTRVDAGLEVFDVYDVSFPGFGGDPVAAWLVTPRGPAGPLPCVVQYLGYGGGRGFPFERTLWASAGYAHLVMDNRGQGASLGSAGATADSGSSAGAQAVGYSTRGILDPEHFYFRRLYTDGVRAVDAVREHPDVDPDRIVVAGGSLGGGTALAVAGLAQGLAGALVDVPALCHPRRAMEVVEGNTYREIWTFLRTHRDRADDVFRTLSYVDGMNFAVRATVPARFSVALMDDVVPSSSVYAAYNHYAGRKSIDVWPYNRHEAGGPYQSSNQLRFVRELLATVPAAA</sequence>
<keyword evidence="3" id="KW-1185">Reference proteome</keyword>